<feature type="region of interest" description="Disordered" evidence="2">
    <location>
        <begin position="1"/>
        <end position="57"/>
    </location>
</feature>
<evidence type="ECO:0000256" key="1">
    <source>
        <dbReference type="SAM" id="Coils"/>
    </source>
</evidence>
<evidence type="ECO:0000313" key="3">
    <source>
        <dbReference type="EMBL" id="ORZ32447.1"/>
    </source>
</evidence>
<feature type="compositionally biased region" description="Low complexity" evidence="2">
    <location>
        <begin position="9"/>
        <end position="24"/>
    </location>
</feature>
<organism evidence="3 4">
    <name type="scientific">Catenaria anguillulae PL171</name>
    <dbReference type="NCBI Taxonomy" id="765915"/>
    <lineage>
        <taxon>Eukaryota</taxon>
        <taxon>Fungi</taxon>
        <taxon>Fungi incertae sedis</taxon>
        <taxon>Blastocladiomycota</taxon>
        <taxon>Blastocladiomycetes</taxon>
        <taxon>Blastocladiales</taxon>
        <taxon>Catenariaceae</taxon>
        <taxon>Catenaria</taxon>
    </lineage>
</organism>
<evidence type="ECO:0000256" key="2">
    <source>
        <dbReference type="SAM" id="MobiDB-lite"/>
    </source>
</evidence>
<accession>A0A1Y2HCY0</accession>
<evidence type="ECO:0000313" key="4">
    <source>
        <dbReference type="Proteomes" id="UP000193411"/>
    </source>
</evidence>
<feature type="coiled-coil region" evidence="1">
    <location>
        <begin position="270"/>
        <end position="335"/>
    </location>
</feature>
<gene>
    <name evidence="3" type="ORF">BCR44DRAFT_1440234</name>
</gene>
<proteinExistence type="predicted"/>
<comment type="caution">
    <text evidence="3">The sequence shown here is derived from an EMBL/GenBank/DDBJ whole genome shotgun (WGS) entry which is preliminary data.</text>
</comment>
<feature type="compositionally biased region" description="Low complexity" evidence="2">
    <location>
        <begin position="34"/>
        <end position="44"/>
    </location>
</feature>
<feature type="region of interest" description="Disordered" evidence="2">
    <location>
        <begin position="78"/>
        <end position="159"/>
    </location>
</feature>
<protein>
    <submittedName>
        <fullName evidence="3">Uncharacterized protein</fullName>
    </submittedName>
</protein>
<dbReference type="EMBL" id="MCFL01000046">
    <property type="protein sequence ID" value="ORZ32447.1"/>
    <property type="molecule type" value="Genomic_DNA"/>
</dbReference>
<sequence length="350" mass="37467">MTMSGHGNALTTGLRLPTPAPAARARSRSPAPPRSTSSAPGASAHGHGDGFKARPAWNDNIHDLDQLKLTPDQARKKKQLQIAYAPSRVAAVSPSRSSRRPSVSPSSSFPAPTTTGNNAWPTNAPRPTVPGRRPSTTPPTLGTAARRGSSSSNPLPPAAAAHLDADLAPRGRAPRRHVMRDAADLAYVSGRMSANAFRKLRTALLVARQVAMGASEAGIEMEFDDEDGYPMGTDDGDVDRVAEVAAGSVLELAKRMHLLDQRLATECDMRRRLDGQVKVLSEQVRKLSDQVALLDARPPASRNPRADEGARDINAKDVMKRIDQLEAAMREKQTADHIAALDDLFSSLDL</sequence>
<dbReference type="AlphaFoldDB" id="A0A1Y2HCY0"/>
<keyword evidence="1" id="KW-0175">Coiled coil</keyword>
<feature type="compositionally biased region" description="Low complexity" evidence="2">
    <location>
        <begin position="85"/>
        <end position="112"/>
    </location>
</feature>
<dbReference type="Proteomes" id="UP000193411">
    <property type="component" value="Unassembled WGS sequence"/>
</dbReference>
<name>A0A1Y2HCY0_9FUNG</name>
<reference evidence="3 4" key="1">
    <citation type="submission" date="2016-07" db="EMBL/GenBank/DDBJ databases">
        <title>Pervasive Adenine N6-methylation of Active Genes in Fungi.</title>
        <authorList>
            <consortium name="DOE Joint Genome Institute"/>
            <person name="Mondo S.J."/>
            <person name="Dannebaum R.O."/>
            <person name="Kuo R.C."/>
            <person name="Labutti K."/>
            <person name="Haridas S."/>
            <person name="Kuo A."/>
            <person name="Salamov A."/>
            <person name="Ahrendt S.R."/>
            <person name="Lipzen A."/>
            <person name="Sullivan W."/>
            <person name="Andreopoulos W.B."/>
            <person name="Clum A."/>
            <person name="Lindquist E."/>
            <person name="Daum C."/>
            <person name="Ramamoorthy G.K."/>
            <person name="Gryganskyi A."/>
            <person name="Culley D."/>
            <person name="Magnuson J.K."/>
            <person name="James T.Y."/>
            <person name="O'Malley M.A."/>
            <person name="Stajich J.E."/>
            <person name="Spatafora J.W."/>
            <person name="Visel A."/>
            <person name="Grigoriev I.V."/>
        </authorList>
    </citation>
    <scope>NUCLEOTIDE SEQUENCE [LARGE SCALE GENOMIC DNA]</scope>
    <source>
        <strain evidence="3 4">PL171</strain>
    </source>
</reference>
<keyword evidence="4" id="KW-1185">Reference proteome</keyword>
<dbReference type="OrthoDB" id="10683390at2759"/>